<dbReference type="PANTHER" id="PTHR38134">
    <property type="entry name" value="SLR1395 PROTEIN"/>
    <property type="match status" value="1"/>
</dbReference>
<dbReference type="InterPro" id="IPR053205">
    <property type="entry name" value="GHMP_kinase_L-arabinokinase"/>
</dbReference>
<gene>
    <name evidence="1" type="ORF">DCF17_05125</name>
</gene>
<keyword evidence="1" id="KW-0808">Transferase</keyword>
<evidence type="ECO:0000313" key="2">
    <source>
        <dbReference type="Proteomes" id="UP000249081"/>
    </source>
</evidence>
<dbReference type="EMBL" id="QBMN01000023">
    <property type="protein sequence ID" value="PZO43920.1"/>
    <property type="molecule type" value="Genomic_DNA"/>
</dbReference>
<reference evidence="1 2" key="2">
    <citation type="submission" date="2018-06" db="EMBL/GenBank/DDBJ databases">
        <title>Metagenomic assembly of (sub)arctic Cyanobacteria and their associated microbiome from non-axenic cultures.</title>
        <authorList>
            <person name="Baurain D."/>
        </authorList>
    </citation>
    <scope>NUCLEOTIDE SEQUENCE [LARGE SCALE GENOMIC DNA]</scope>
    <source>
        <strain evidence="1">ULC041bin1</strain>
    </source>
</reference>
<name>A0A2W4WH99_9CYAN</name>
<comment type="caution">
    <text evidence="1">The sequence shown here is derived from an EMBL/GenBank/DDBJ whole genome shotgun (WGS) entry which is preliminary data.</text>
</comment>
<sequence>MPRPTLYVAITNHGFGHATRAASIAATVKAMQPEVDVVLATTAPRWLLDEYLPGDYEYRPVAFDIGVIQPDSLAMDLPATLAQLQAIQAHRQETVAAEAAYLRQRGVNLVLADIPPLATAIAHAANLPCWMVSNFGWDFIYRAFGPEFADVADWIADCFGQCDRLFRLPFHEPMTAFPVVEAAGLTGGTPRYAPDDLRQQFSLHAPQAQTVLLTFGGLGLRLIPYDGLARFPDWQFLTFDQNAPDLPNLFKLPRQGFRPVDVMPLCSRLVSKPGFSTFSEACRLDLPVITIPRSDFAEGPILVNGLQDHSWHRVLTPEEFFQGKWDFLHQPLQPPRTTKAIAKDGNHHIAKAIVDYLSAPI</sequence>
<accession>A0A2W4WH99</accession>
<dbReference type="AlphaFoldDB" id="A0A2W4WH99"/>
<organism evidence="1 2">
    <name type="scientific">Shackletoniella antarctica</name>
    <dbReference type="NCBI Taxonomy" id="268115"/>
    <lineage>
        <taxon>Bacteria</taxon>
        <taxon>Bacillati</taxon>
        <taxon>Cyanobacteriota</taxon>
        <taxon>Cyanophyceae</taxon>
        <taxon>Oculatellales</taxon>
        <taxon>Oculatellaceae</taxon>
        <taxon>Shackletoniella</taxon>
    </lineage>
</organism>
<dbReference type="Proteomes" id="UP000249081">
    <property type="component" value="Unassembled WGS sequence"/>
</dbReference>
<dbReference type="PANTHER" id="PTHR38134:SF2">
    <property type="entry name" value="GALACTOKINASE"/>
    <property type="match status" value="1"/>
</dbReference>
<protein>
    <submittedName>
        <fullName evidence="1">Glycosyl transferase</fullName>
    </submittedName>
</protein>
<reference evidence="2" key="1">
    <citation type="submission" date="2018-04" db="EMBL/GenBank/DDBJ databases">
        <authorList>
            <person name="Cornet L."/>
        </authorList>
    </citation>
    <scope>NUCLEOTIDE SEQUENCE [LARGE SCALE GENOMIC DNA]</scope>
</reference>
<dbReference type="GO" id="GO:0016740">
    <property type="term" value="F:transferase activity"/>
    <property type="evidence" value="ECO:0007669"/>
    <property type="project" value="UniProtKB-KW"/>
</dbReference>
<dbReference type="SUPFAM" id="SSF53756">
    <property type="entry name" value="UDP-Glycosyltransferase/glycogen phosphorylase"/>
    <property type="match status" value="1"/>
</dbReference>
<evidence type="ECO:0000313" key="1">
    <source>
        <dbReference type="EMBL" id="PZO43920.1"/>
    </source>
</evidence>
<proteinExistence type="predicted"/>